<organism evidence="1">
    <name type="scientific">Kitasatospora sp. CMC57</name>
    <dbReference type="NCBI Taxonomy" id="3231513"/>
    <lineage>
        <taxon>Bacteria</taxon>
        <taxon>Bacillati</taxon>
        <taxon>Actinomycetota</taxon>
        <taxon>Actinomycetes</taxon>
        <taxon>Kitasatosporales</taxon>
        <taxon>Streptomycetaceae</taxon>
        <taxon>Kitasatospora</taxon>
    </lineage>
</organism>
<gene>
    <name evidence="1" type="ORF">KCMC57_15650</name>
</gene>
<protein>
    <submittedName>
        <fullName evidence="1">Uncharacterized protein</fullName>
    </submittedName>
</protein>
<accession>A0AB33JRB3</accession>
<name>A0AB33JRB3_9ACTN</name>
<dbReference type="RefSeq" id="WP_407987721.1">
    <property type="nucleotide sequence ID" value="NZ_AP035881.2"/>
</dbReference>
<proteinExistence type="predicted"/>
<evidence type="ECO:0000313" key="1">
    <source>
        <dbReference type="EMBL" id="BFP45197.1"/>
    </source>
</evidence>
<reference evidence="1" key="1">
    <citation type="submission" date="2024-07" db="EMBL/GenBank/DDBJ databases">
        <title>Complete genome sequences of cellulolytic bacteria, Kitasatospora sp. CMC57 and Streptomyces sp. CMC78, isolated from Japanese agricultural soil.</title>
        <authorList>
            <person name="Hashimoto T."/>
            <person name="Ito M."/>
            <person name="Iwamoto M."/>
            <person name="Fukahori D."/>
            <person name="Shoda T."/>
            <person name="Sakoda M."/>
            <person name="Morohoshi T."/>
            <person name="Mitsuboshi M."/>
            <person name="Nishizawa T."/>
        </authorList>
    </citation>
    <scope>NUCLEOTIDE SEQUENCE</scope>
    <source>
        <strain evidence="1">CMC57</strain>
    </source>
</reference>
<dbReference type="AlphaFoldDB" id="A0AB33JRB3"/>
<dbReference type="EMBL" id="AP035881">
    <property type="protein sequence ID" value="BFP45197.1"/>
    <property type="molecule type" value="Genomic_DNA"/>
</dbReference>
<sequence>MSRANRDLTTITDIIEPVDQALPATVRARARSVVASYARDRDDCRLLLEALGLVAEDDT</sequence>